<dbReference type="EMBL" id="NBSK02000003">
    <property type="protein sequence ID" value="KAJ0215339.1"/>
    <property type="molecule type" value="Genomic_DNA"/>
</dbReference>
<accession>A0A9R1W1A7</accession>
<gene>
    <name evidence="1" type="ORF">LSAT_V11C300125640</name>
</gene>
<dbReference type="OrthoDB" id="647907at2759"/>
<dbReference type="InterPro" id="IPR010683">
    <property type="entry name" value="DUF1262"/>
</dbReference>
<comment type="caution">
    <text evidence="1">The sequence shown here is derived from an EMBL/GenBank/DDBJ whole genome shotgun (WGS) entry which is preliminary data.</text>
</comment>
<dbReference type="Pfam" id="PF06880">
    <property type="entry name" value="DUF1262"/>
    <property type="match status" value="1"/>
</dbReference>
<name>A0A9R1W1A7_LACSA</name>
<proteinExistence type="predicted"/>
<evidence type="ECO:0000313" key="1">
    <source>
        <dbReference type="EMBL" id="KAJ0215339.1"/>
    </source>
</evidence>
<dbReference type="PANTHER" id="PTHR31050">
    <property type="entry name" value="OS08G0413200 PROTEIN"/>
    <property type="match status" value="1"/>
</dbReference>
<dbReference type="Proteomes" id="UP000235145">
    <property type="component" value="Unassembled WGS sequence"/>
</dbReference>
<sequence>MYMTRFLSQYKSNPEALYLPPEGPNSGYLVIQDEESETYSFFGLYKNKYLLSLPFPQNKALTTRYSSGTGKRKRVSHNEVLFIPVLDQPLSSNLYYAIKPHGSHKGEAFACSKEEDMMSCCLCNCVIDVNPRPLDPYDVYQQFEIIPYETFFKGDGSFYAKSIAEDGYPPNFLRRKGWEIYTKTPTNYELHEAKGIDDALRSRLPEFSFPHSTKTSNSVVVGKWYCPFMFIKEGKLTDQVKTSIFYEIALEQKWELVFEQKHDHNNKGNVVHVKVAFPSEVVFIGEGWREAVWDEGNMVNGVLQFISRGDNNGNEEIVGLNREVFERMRWEEERFGWGGGREKTQKRIESINRKEKFEGIGGWKRFGCYVLVERFVLKRMDGSLVLAYDFYHARHIRTIFD</sequence>
<evidence type="ECO:0000313" key="2">
    <source>
        <dbReference type="Proteomes" id="UP000235145"/>
    </source>
</evidence>
<dbReference type="PANTHER" id="PTHR31050:SF3">
    <property type="entry name" value="OS08G0412800 PROTEIN"/>
    <property type="match status" value="1"/>
</dbReference>
<protein>
    <submittedName>
        <fullName evidence="1">Uncharacterized protein</fullName>
    </submittedName>
</protein>
<reference evidence="1 2" key="1">
    <citation type="journal article" date="2017" name="Nat. Commun.">
        <title>Genome assembly with in vitro proximity ligation data and whole-genome triplication in lettuce.</title>
        <authorList>
            <person name="Reyes-Chin-Wo S."/>
            <person name="Wang Z."/>
            <person name="Yang X."/>
            <person name="Kozik A."/>
            <person name="Arikit S."/>
            <person name="Song C."/>
            <person name="Xia L."/>
            <person name="Froenicke L."/>
            <person name="Lavelle D.O."/>
            <person name="Truco M.J."/>
            <person name="Xia R."/>
            <person name="Zhu S."/>
            <person name="Xu C."/>
            <person name="Xu H."/>
            <person name="Xu X."/>
            <person name="Cox K."/>
            <person name="Korf I."/>
            <person name="Meyers B.C."/>
            <person name="Michelmore R.W."/>
        </authorList>
    </citation>
    <scope>NUCLEOTIDE SEQUENCE [LARGE SCALE GENOMIC DNA]</scope>
    <source>
        <strain evidence="2">cv. Salinas</strain>
        <tissue evidence="1">Seedlings</tissue>
    </source>
</reference>
<dbReference type="AlphaFoldDB" id="A0A9R1W1A7"/>
<organism evidence="1 2">
    <name type="scientific">Lactuca sativa</name>
    <name type="common">Garden lettuce</name>
    <dbReference type="NCBI Taxonomy" id="4236"/>
    <lineage>
        <taxon>Eukaryota</taxon>
        <taxon>Viridiplantae</taxon>
        <taxon>Streptophyta</taxon>
        <taxon>Embryophyta</taxon>
        <taxon>Tracheophyta</taxon>
        <taxon>Spermatophyta</taxon>
        <taxon>Magnoliopsida</taxon>
        <taxon>eudicotyledons</taxon>
        <taxon>Gunneridae</taxon>
        <taxon>Pentapetalae</taxon>
        <taxon>asterids</taxon>
        <taxon>campanulids</taxon>
        <taxon>Asterales</taxon>
        <taxon>Asteraceae</taxon>
        <taxon>Cichorioideae</taxon>
        <taxon>Cichorieae</taxon>
        <taxon>Lactucinae</taxon>
        <taxon>Lactuca</taxon>
    </lineage>
</organism>
<keyword evidence="2" id="KW-1185">Reference proteome</keyword>